<name>A0AAW7YYE8_9STAP</name>
<protein>
    <submittedName>
        <fullName evidence="1">Uncharacterized protein</fullName>
    </submittedName>
</protein>
<keyword evidence="2" id="KW-1185">Reference proteome</keyword>
<accession>A0AAW7YYE8</accession>
<feature type="non-terminal residue" evidence="1">
    <location>
        <position position="62"/>
    </location>
</feature>
<evidence type="ECO:0000313" key="2">
    <source>
        <dbReference type="Proteomes" id="UP001170310"/>
    </source>
</evidence>
<comment type="caution">
    <text evidence="1">The sequence shown here is derived from an EMBL/GenBank/DDBJ whole genome shotgun (WGS) entry which is preliminary data.</text>
</comment>
<dbReference type="EMBL" id="JAUOQO010001036">
    <property type="protein sequence ID" value="MDO6575666.1"/>
    <property type="molecule type" value="Genomic_DNA"/>
</dbReference>
<organism evidence="1 2">
    <name type="scientific">Staphylococcus pasteuri_A</name>
    <dbReference type="NCBI Taxonomy" id="3062664"/>
    <lineage>
        <taxon>Bacteria</taxon>
        <taxon>Bacillati</taxon>
        <taxon>Bacillota</taxon>
        <taxon>Bacilli</taxon>
        <taxon>Bacillales</taxon>
        <taxon>Staphylococcaceae</taxon>
        <taxon>Staphylococcus</taxon>
    </lineage>
</organism>
<reference evidence="1" key="1">
    <citation type="submission" date="2023-07" db="EMBL/GenBank/DDBJ databases">
        <title>Genome content predicts the carbon catabolic preferences of heterotrophic bacteria.</title>
        <authorList>
            <person name="Gralka M."/>
        </authorList>
    </citation>
    <scope>NUCLEOTIDE SEQUENCE</scope>
    <source>
        <strain evidence="1">E2R20</strain>
    </source>
</reference>
<gene>
    <name evidence="1" type="ORF">Q4528_16275</name>
</gene>
<sequence length="62" mass="6984">MDLGADDVAPQQISVDEIALRTDRLVARKRMSDRLRSTVREGLRAAVTDPLTGLYNRRYALP</sequence>
<dbReference type="AlphaFoldDB" id="A0AAW7YYE8"/>
<evidence type="ECO:0000313" key="1">
    <source>
        <dbReference type="EMBL" id="MDO6575666.1"/>
    </source>
</evidence>
<dbReference type="Proteomes" id="UP001170310">
    <property type="component" value="Unassembled WGS sequence"/>
</dbReference>
<proteinExistence type="predicted"/>